<evidence type="ECO:0000256" key="2">
    <source>
        <dbReference type="ARBA" id="ARBA00022679"/>
    </source>
</evidence>
<dbReference type="SUPFAM" id="SSF53756">
    <property type="entry name" value="UDP-Glycosyltransferase/glycogen phosphorylase"/>
    <property type="match status" value="1"/>
</dbReference>
<dbReference type="EMBL" id="FMJE01000007">
    <property type="protein sequence ID" value="SCM83612.1"/>
    <property type="molecule type" value="Genomic_DNA"/>
</dbReference>
<proteinExistence type="predicted"/>
<dbReference type="GO" id="GO:0008713">
    <property type="term" value="F:ADP-heptose-lipopolysaccharide heptosyltransferase activity"/>
    <property type="evidence" value="ECO:0007669"/>
    <property type="project" value="TreeGrafter"/>
</dbReference>
<dbReference type="CDD" id="cd03789">
    <property type="entry name" value="GT9_LPS_heptosyltransferase"/>
    <property type="match status" value="1"/>
</dbReference>
<dbReference type="PANTHER" id="PTHR30160">
    <property type="entry name" value="TETRAACYLDISACCHARIDE 4'-KINASE-RELATED"/>
    <property type="match status" value="1"/>
</dbReference>
<sequence>MRKILVINRLGIGDVVLTTPLAQLIKENLSARVGFVVAAKAADLLVHQPYIDDVFSYKSKSVKTLIKQIKELGYNEAVIVDGRLTSTFLAFRAGCQLRNKGYGITIGKKRLFSPKPHARRAILDYASYIEYLQPNIHFDNLSPVIGKLDVATYQKIDEWFNNQSFGAKTVLIVSQGLTENKNWTQAGFSQVTQGLNQQDIIPIYVGSRENEAYINQIVGEKVSIAGQFSLRELAYIATKADLCITICSGPMHVIATAKIPIIALYGPTSPERWAPSHAQVLKSKLSCVPCETLACTHTVPNYCMQEITPAMVLAAVGKQLKLEV</sequence>
<dbReference type="GO" id="GO:0009244">
    <property type="term" value="P:lipopolysaccharide core region biosynthetic process"/>
    <property type="evidence" value="ECO:0007669"/>
    <property type="project" value="TreeGrafter"/>
</dbReference>
<gene>
    <name evidence="3" type="ORF">KL86SPO_70470</name>
</gene>
<accession>A0A212M1C4</accession>
<keyword evidence="2 3" id="KW-0808">Transferase</keyword>
<dbReference type="GO" id="GO:0005829">
    <property type="term" value="C:cytosol"/>
    <property type="evidence" value="ECO:0007669"/>
    <property type="project" value="TreeGrafter"/>
</dbReference>
<dbReference type="Pfam" id="PF01075">
    <property type="entry name" value="Glyco_transf_9"/>
    <property type="match status" value="1"/>
</dbReference>
<evidence type="ECO:0000313" key="3">
    <source>
        <dbReference type="EMBL" id="SCM83612.1"/>
    </source>
</evidence>
<organism evidence="3">
    <name type="scientific">uncultured Sporomusa sp</name>
    <dbReference type="NCBI Taxonomy" id="307249"/>
    <lineage>
        <taxon>Bacteria</taxon>
        <taxon>Bacillati</taxon>
        <taxon>Bacillota</taxon>
        <taxon>Negativicutes</taxon>
        <taxon>Selenomonadales</taxon>
        <taxon>Sporomusaceae</taxon>
        <taxon>Sporomusa</taxon>
        <taxon>environmental samples</taxon>
    </lineage>
</organism>
<reference evidence="3" key="1">
    <citation type="submission" date="2016-08" db="EMBL/GenBank/DDBJ databases">
        <authorList>
            <person name="Seilhamer J.J."/>
        </authorList>
    </citation>
    <scope>NUCLEOTIDE SEQUENCE</scope>
    <source>
        <strain evidence="3">86</strain>
    </source>
</reference>
<dbReference type="PANTHER" id="PTHR30160:SF1">
    <property type="entry name" value="LIPOPOLYSACCHARIDE 1,2-N-ACETYLGLUCOSAMINETRANSFERASE-RELATED"/>
    <property type="match status" value="1"/>
</dbReference>
<dbReference type="InterPro" id="IPR002201">
    <property type="entry name" value="Glyco_trans_9"/>
</dbReference>
<name>A0A212M1C4_9FIRM</name>
<dbReference type="Gene3D" id="3.40.50.2000">
    <property type="entry name" value="Glycogen Phosphorylase B"/>
    <property type="match status" value="2"/>
</dbReference>
<dbReference type="RefSeq" id="WP_288185986.1">
    <property type="nucleotide sequence ID" value="NZ_LT608335.1"/>
</dbReference>
<dbReference type="InterPro" id="IPR051199">
    <property type="entry name" value="LPS_LOS_Heptosyltrfase"/>
</dbReference>
<evidence type="ECO:0000256" key="1">
    <source>
        <dbReference type="ARBA" id="ARBA00022676"/>
    </source>
</evidence>
<protein>
    <submittedName>
        <fullName evidence="3">Glycosyl transferase family 9</fullName>
    </submittedName>
</protein>
<dbReference type="AlphaFoldDB" id="A0A212M1C4"/>
<keyword evidence="1" id="KW-0328">Glycosyltransferase</keyword>